<feature type="domain" description="SCP" evidence="3">
    <location>
        <begin position="89"/>
        <end position="205"/>
    </location>
</feature>
<dbReference type="KEGG" id="rca:Rcas_0167"/>
<dbReference type="Gene3D" id="3.40.33.10">
    <property type="entry name" value="CAP"/>
    <property type="match status" value="1"/>
</dbReference>
<evidence type="ECO:0000256" key="1">
    <source>
        <dbReference type="SAM" id="MobiDB-lite"/>
    </source>
</evidence>
<feature type="region of interest" description="Disordered" evidence="1">
    <location>
        <begin position="27"/>
        <end position="53"/>
    </location>
</feature>
<protein>
    <submittedName>
        <fullName evidence="4">SCP-like extracellular</fullName>
    </submittedName>
</protein>
<dbReference type="OrthoDB" id="156254at2"/>
<dbReference type="HOGENOM" id="CLU_048111_3_2_0"/>
<feature type="signal peptide" evidence="2">
    <location>
        <begin position="1"/>
        <end position="25"/>
    </location>
</feature>
<dbReference type="SUPFAM" id="SSF55797">
    <property type="entry name" value="PR-1-like"/>
    <property type="match status" value="1"/>
</dbReference>
<feature type="compositionally biased region" description="Low complexity" evidence="1">
    <location>
        <begin position="42"/>
        <end position="53"/>
    </location>
</feature>
<dbReference type="Proteomes" id="UP000000263">
    <property type="component" value="Chromosome"/>
</dbReference>
<dbReference type="AlphaFoldDB" id="A7NF13"/>
<dbReference type="InterPro" id="IPR014044">
    <property type="entry name" value="CAP_dom"/>
</dbReference>
<organism evidence="4 5">
    <name type="scientific">Roseiflexus castenholzii (strain DSM 13941 / HLO8)</name>
    <dbReference type="NCBI Taxonomy" id="383372"/>
    <lineage>
        <taxon>Bacteria</taxon>
        <taxon>Bacillati</taxon>
        <taxon>Chloroflexota</taxon>
        <taxon>Chloroflexia</taxon>
        <taxon>Chloroflexales</taxon>
        <taxon>Roseiflexineae</taxon>
        <taxon>Roseiflexaceae</taxon>
        <taxon>Roseiflexus</taxon>
    </lineage>
</organism>
<name>A7NF13_ROSCS</name>
<keyword evidence="2" id="KW-0732">Signal</keyword>
<dbReference type="STRING" id="383372.Rcas_0167"/>
<dbReference type="CDD" id="cd05379">
    <property type="entry name" value="CAP_bacterial"/>
    <property type="match status" value="1"/>
</dbReference>
<dbReference type="PANTHER" id="PTHR31157:SF1">
    <property type="entry name" value="SCP DOMAIN-CONTAINING PROTEIN"/>
    <property type="match status" value="1"/>
</dbReference>
<keyword evidence="5" id="KW-1185">Reference proteome</keyword>
<dbReference type="InterPro" id="IPR035940">
    <property type="entry name" value="CAP_sf"/>
</dbReference>
<dbReference type="eggNOG" id="COG2340">
    <property type="taxonomic scope" value="Bacteria"/>
</dbReference>
<dbReference type="RefSeq" id="WP_011997706.1">
    <property type="nucleotide sequence ID" value="NC_009767.1"/>
</dbReference>
<feature type="chain" id="PRO_5002713923" evidence="2">
    <location>
        <begin position="26"/>
        <end position="209"/>
    </location>
</feature>
<dbReference type="Pfam" id="PF00188">
    <property type="entry name" value="CAP"/>
    <property type="match status" value="1"/>
</dbReference>
<reference evidence="4 5" key="1">
    <citation type="submission" date="2007-08" db="EMBL/GenBank/DDBJ databases">
        <title>Complete sequence of Roseiflexus castenholzii DSM 13941.</title>
        <authorList>
            <consortium name="US DOE Joint Genome Institute"/>
            <person name="Copeland A."/>
            <person name="Lucas S."/>
            <person name="Lapidus A."/>
            <person name="Barry K."/>
            <person name="Glavina del Rio T."/>
            <person name="Dalin E."/>
            <person name="Tice H."/>
            <person name="Pitluck S."/>
            <person name="Thompson L.S."/>
            <person name="Brettin T."/>
            <person name="Bruce D."/>
            <person name="Detter J.C."/>
            <person name="Han C."/>
            <person name="Tapia R."/>
            <person name="Schmutz J."/>
            <person name="Larimer F."/>
            <person name="Land M."/>
            <person name="Hauser L."/>
            <person name="Kyrpides N."/>
            <person name="Mikhailova N."/>
            <person name="Bryant D.A."/>
            <person name="Hanada S."/>
            <person name="Tsukatani Y."/>
            <person name="Richardson P."/>
        </authorList>
    </citation>
    <scope>NUCLEOTIDE SEQUENCE [LARGE SCALE GENOMIC DNA]</scope>
    <source>
        <strain evidence="5">DSM 13941 / HLO8</strain>
    </source>
</reference>
<proteinExistence type="predicted"/>
<dbReference type="PANTHER" id="PTHR31157">
    <property type="entry name" value="SCP DOMAIN-CONTAINING PROTEIN"/>
    <property type="match status" value="1"/>
</dbReference>
<sequence>MCLPYRIALLILALALSPIPLPLSAQTSATPPAAIGEPASNTEAVSSASSEPASTPAATTRVYLPFVIVPGTTGSSDTSTLSSLAQQVVDLTNQYRAAAGCAPLTVSQQLTAAAAAHSQDMATTNFFSHTGSDGSSPWDRIRRTGYTYSSAAENIAAGYRTAEQVVQAWYNSAGHRQNMLNCNLREIGVAYADGGSYGRYWTQVFATPR</sequence>
<evidence type="ECO:0000313" key="5">
    <source>
        <dbReference type="Proteomes" id="UP000000263"/>
    </source>
</evidence>
<accession>A7NF13</accession>
<gene>
    <name evidence="4" type="ordered locus">Rcas_0167</name>
</gene>
<evidence type="ECO:0000256" key="2">
    <source>
        <dbReference type="SAM" id="SignalP"/>
    </source>
</evidence>
<dbReference type="EMBL" id="CP000804">
    <property type="protein sequence ID" value="ABU56301.1"/>
    <property type="molecule type" value="Genomic_DNA"/>
</dbReference>
<evidence type="ECO:0000313" key="4">
    <source>
        <dbReference type="EMBL" id="ABU56301.1"/>
    </source>
</evidence>
<evidence type="ECO:0000259" key="3">
    <source>
        <dbReference type="Pfam" id="PF00188"/>
    </source>
</evidence>